<proteinExistence type="predicted"/>
<evidence type="ECO:0000256" key="1">
    <source>
        <dbReference type="SAM" id="MobiDB-lite"/>
    </source>
</evidence>
<sequence>MALEQPAVNLSCKLPESQPGSPPHTAKAASPQQSNKQTSQKVLKKQEQKSQKLQTKSQQPSNQLLPQPVQTAPLKRAVEQLGQPKQEKCVQTTPTALESKKAELLSPKQPHVDRPPQQKPITPQLNFSAQPVMKQTVQAAVLSQRASESVLQPLDKLSSNFDLGKTKNKSDAKMAGKTSASPNVSKFPISKTIPEKQCSGKQITKGASMGATEREEQKKSKEIY</sequence>
<accession>A0A3P7II44</accession>
<keyword evidence="3" id="KW-1185">Reference proteome</keyword>
<feature type="compositionally biased region" description="Basic and acidic residues" evidence="1">
    <location>
        <begin position="164"/>
        <end position="174"/>
    </location>
</feature>
<dbReference type="EMBL" id="UYYB01002912">
    <property type="protein sequence ID" value="VDM66479.1"/>
    <property type="molecule type" value="Genomic_DNA"/>
</dbReference>
<reference evidence="2 3" key="1">
    <citation type="submission" date="2018-11" db="EMBL/GenBank/DDBJ databases">
        <authorList>
            <consortium name="Pathogen Informatics"/>
        </authorList>
    </citation>
    <scope>NUCLEOTIDE SEQUENCE [LARGE SCALE GENOMIC DNA]</scope>
</reference>
<feature type="region of interest" description="Disordered" evidence="1">
    <location>
        <begin position="158"/>
        <end position="224"/>
    </location>
</feature>
<organism evidence="2 3">
    <name type="scientific">Strongylus vulgaris</name>
    <name type="common">Blood worm</name>
    <dbReference type="NCBI Taxonomy" id="40348"/>
    <lineage>
        <taxon>Eukaryota</taxon>
        <taxon>Metazoa</taxon>
        <taxon>Ecdysozoa</taxon>
        <taxon>Nematoda</taxon>
        <taxon>Chromadorea</taxon>
        <taxon>Rhabditida</taxon>
        <taxon>Rhabditina</taxon>
        <taxon>Rhabditomorpha</taxon>
        <taxon>Strongyloidea</taxon>
        <taxon>Strongylidae</taxon>
        <taxon>Strongylus</taxon>
    </lineage>
</organism>
<protein>
    <submittedName>
        <fullName evidence="2">Uncharacterized protein</fullName>
    </submittedName>
</protein>
<evidence type="ECO:0000313" key="2">
    <source>
        <dbReference type="EMBL" id="VDM66479.1"/>
    </source>
</evidence>
<feature type="compositionally biased region" description="Basic and acidic residues" evidence="1">
    <location>
        <begin position="212"/>
        <end position="224"/>
    </location>
</feature>
<name>A0A3P7II44_STRVU</name>
<gene>
    <name evidence="2" type="ORF">SVUK_LOCUS1477</name>
</gene>
<evidence type="ECO:0000313" key="3">
    <source>
        <dbReference type="Proteomes" id="UP000270094"/>
    </source>
</evidence>
<feature type="region of interest" description="Disordered" evidence="1">
    <location>
        <begin position="1"/>
        <end position="123"/>
    </location>
</feature>
<feature type="compositionally biased region" description="Low complexity" evidence="1">
    <location>
        <begin position="51"/>
        <end position="70"/>
    </location>
</feature>
<dbReference type="AlphaFoldDB" id="A0A3P7II44"/>
<dbReference type="Proteomes" id="UP000270094">
    <property type="component" value="Unassembled WGS sequence"/>
</dbReference>